<dbReference type="PANTHER" id="PTHR31569:SF4">
    <property type="entry name" value="SWIM-TYPE DOMAIN-CONTAINING PROTEIN"/>
    <property type="match status" value="1"/>
</dbReference>
<dbReference type="InterPro" id="IPR038765">
    <property type="entry name" value="Papain-like_cys_pep_sf"/>
</dbReference>
<feature type="region of interest" description="Disordered" evidence="1">
    <location>
        <begin position="594"/>
        <end position="621"/>
    </location>
</feature>
<accession>W2IPR6</accession>
<dbReference type="SUPFAM" id="SSF54001">
    <property type="entry name" value="Cysteine proteinases"/>
    <property type="match status" value="1"/>
</dbReference>
<evidence type="ECO:0000256" key="1">
    <source>
        <dbReference type="SAM" id="MobiDB-lite"/>
    </source>
</evidence>
<dbReference type="Proteomes" id="UP000053864">
    <property type="component" value="Unassembled WGS sequence"/>
</dbReference>
<name>W2IPR6_PHYNI</name>
<dbReference type="InterPro" id="IPR052579">
    <property type="entry name" value="Zinc_finger_SWIM"/>
</dbReference>
<feature type="compositionally biased region" description="Polar residues" evidence="1">
    <location>
        <begin position="394"/>
        <end position="404"/>
    </location>
</feature>
<feature type="compositionally biased region" description="Acidic residues" evidence="1">
    <location>
        <begin position="602"/>
        <end position="613"/>
    </location>
</feature>
<evidence type="ECO:0000313" key="2">
    <source>
        <dbReference type="EMBL" id="ETL35378.1"/>
    </source>
</evidence>
<feature type="region of interest" description="Disordered" evidence="1">
    <location>
        <begin position="394"/>
        <end position="413"/>
    </location>
</feature>
<proteinExistence type="predicted"/>
<evidence type="ECO:0008006" key="3">
    <source>
        <dbReference type="Google" id="ProtNLM"/>
    </source>
</evidence>
<dbReference type="EMBL" id="KI674012">
    <property type="protein sequence ID" value="ETL35378.1"/>
    <property type="molecule type" value="Genomic_DNA"/>
</dbReference>
<dbReference type="VEuPathDB" id="FungiDB:PPTG_22718"/>
<dbReference type="PANTHER" id="PTHR31569">
    <property type="entry name" value="SWIM-TYPE DOMAIN-CONTAINING PROTEIN"/>
    <property type="match status" value="1"/>
</dbReference>
<sequence length="621" mass="70268">MLRVIVVDKDLNETRDLEEHFPEARVIICHFHVIKYLKEKRSKPEFGKISSEDAAQIDAAVHKMGNWDASQERWVSHLRSKLPHLRITLTTVWKAFGKLKDAVDGSMSMTMCIKAIVAYDRRMQNEYEYQLPRIGRFVNSNYNEEMTNVLHFTTHYVAQQIEQQYATTIAKFDTYKYDEDSDMEGDLLFAYKKFSTIGSGSVQKKMRTQSERYREAVRDTHLIASEMADIQDDEEFEEMLNIVLSQWRNVRQRKKRAIRVSGSVVPDDKSVCDQMALEVAAKRKFDLSSSDNEDQPGSSPWFEAAESGRKLASVDTLQDLLDALDEDKPGLLKTQRCLSGVIIRHGGSDNKKPKLKICKNPVLVQDPSNLLPSKLLDACLKVLPLSNTKSTAISIDGSQPSQSHSSEEKAAPQSVETVLIKDVGQFSRKQIEIFKRVRNLKEVVELGLGTYKWMTEIGIPALPAENHGLAKKIAEKVESTYPYQQIQGLPVTAKRICYYVPLNQPAYMNAAKEVAVSLKNAGLNKFDVIPQNNPIQFDGFSCGVFVCWMFIRQITSVPPQNMSDASLPRRRFELFCYLLTGRLLPAEAVATALTEEKAPAPETEDNDMDEEEVAPIQVADK</sequence>
<dbReference type="VEuPathDB" id="FungiDB:PPTG_14370"/>
<gene>
    <name evidence="2" type="ORF">L916_12458</name>
</gene>
<protein>
    <recommendedName>
        <fullName evidence="3">MULE transposase domain-containing protein</fullName>
    </recommendedName>
</protein>
<dbReference type="AlphaFoldDB" id="W2IPR6"/>
<organism evidence="2">
    <name type="scientific">Phytophthora nicotianae</name>
    <name type="common">Potato buckeye rot agent</name>
    <name type="synonym">Phytophthora parasitica</name>
    <dbReference type="NCBI Taxonomy" id="4792"/>
    <lineage>
        <taxon>Eukaryota</taxon>
        <taxon>Sar</taxon>
        <taxon>Stramenopiles</taxon>
        <taxon>Oomycota</taxon>
        <taxon>Peronosporomycetes</taxon>
        <taxon>Peronosporales</taxon>
        <taxon>Peronosporaceae</taxon>
        <taxon>Phytophthora</taxon>
    </lineage>
</organism>
<dbReference type="VEuPathDB" id="FungiDB:PPTG_14369"/>
<reference evidence="2" key="1">
    <citation type="submission" date="2013-11" db="EMBL/GenBank/DDBJ databases">
        <title>The Genome Sequence of Phytophthora parasitica CJ05E6.</title>
        <authorList>
            <consortium name="The Broad Institute Genomics Platform"/>
            <person name="Russ C."/>
            <person name="Tyler B."/>
            <person name="Panabieres F."/>
            <person name="Shan W."/>
            <person name="Tripathy S."/>
            <person name="Grunwald N."/>
            <person name="Machado M."/>
            <person name="Johnson C.S."/>
            <person name="Arredondo F."/>
            <person name="Hong C."/>
            <person name="Coffey M."/>
            <person name="Young S.K."/>
            <person name="Zeng Q."/>
            <person name="Gargeya S."/>
            <person name="Fitzgerald M."/>
            <person name="Abouelleil A."/>
            <person name="Alvarado L."/>
            <person name="Chapman S.B."/>
            <person name="Gainer-Dewar J."/>
            <person name="Goldberg J."/>
            <person name="Griggs A."/>
            <person name="Gujja S."/>
            <person name="Hansen M."/>
            <person name="Howarth C."/>
            <person name="Imamovic A."/>
            <person name="Ireland A."/>
            <person name="Larimer J."/>
            <person name="McCowan C."/>
            <person name="Murphy C."/>
            <person name="Pearson M."/>
            <person name="Poon T.W."/>
            <person name="Priest M."/>
            <person name="Roberts A."/>
            <person name="Saif S."/>
            <person name="Shea T."/>
            <person name="Sykes S."/>
            <person name="Wortman J."/>
            <person name="Nusbaum C."/>
            <person name="Birren B."/>
        </authorList>
    </citation>
    <scope>NUCLEOTIDE SEQUENCE [LARGE SCALE GENOMIC DNA]</scope>
    <source>
        <strain evidence="2">CJ05E6</strain>
    </source>
</reference>